<dbReference type="Proteomes" id="UP000600139">
    <property type="component" value="Unassembled WGS sequence"/>
</dbReference>
<dbReference type="EMBL" id="JAENIK010000005">
    <property type="protein sequence ID" value="MBK1815125.1"/>
    <property type="molecule type" value="Genomic_DNA"/>
</dbReference>
<evidence type="ECO:0000313" key="1">
    <source>
        <dbReference type="EMBL" id="MBK1815125.1"/>
    </source>
</evidence>
<comment type="caution">
    <text evidence="1">The sequence shown here is derived from an EMBL/GenBank/DDBJ whole genome shotgun (WGS) entry which is preliminary data.</text>
</comment>
<gene>
    <name evidence="1" type="ORF">JIN84_05850</name>
</gene>
<sequence length="272" mass="30745">MNAVDARMVPLNVRRGFSPGARYDLNLAVLTHCAERNMNRISCMKRWGVLNVGGRRVHITLIVNPGDFGHAEEIAAGWREVGEVSVLEMPCAEPIPKINGYYLWLLGADFTARWHGRVDDDSVTDVAAMLGYLDGEFGVEPVHVAGGPVSRHENEPLFVPFLLEHGIFIDDTRTEYESSFTSEMGMRVIFSHGRGRWLIEESGRRFSRPGDRALAFAAHVSGVRVVENAHSIYWFELVRLPVFGGDVYHMHYVPWHDGEVTRRLGECYPDFF</sequence>
<evidence type="ECO:0000313" key="2">
    <source>
        <dbReference type="Proteomes" id="UP000600139"/>
    </source>
</evidence>
<accession>A0A934R4I5</accession>
<protein>
    <submittedName>
        <fullName evidence="1">Uncharacterized protein</fullName>
    </submittedName>
</protein>
<organism evidence="1 2">
    <name type="scientific">Luteolibacter yonseiensis</name>
    <dbReference type="NCBI Taxonomy" id="1144680"/>
    <lineage>
        <taxon>Bacteria</taxon>
        <taxon>Pseudomonadati</taxon>
        <taxon>Verrucomicrobiota</taxon>
        <taxon>Verrucomicrobiia</taxon>
        <taxon>Verrucomicrobiales</taxon>
        <taxon>Verrucomicrobiaceae</taxon>
        <taxon>Luteolibacter</taxon>
    </lineage>
</organism>
<dbReference type="AlphaFoldDB" id="A0A934R4I5"/>
<proteinExistence type="predicted"/>
<reference evidence="1" key="1">
    <citation type="submission" date="2021-01" db="EMBL/GenBank/DDBJ databases">
        <title>Modified the classification status of verrucomicrobia.</title>
        <authorList>
            <person name="Feng X."/>
        </authorList>
    </citation>
    <scope>NUCLEOTIDE SEQUENCE</scope>
    <source>
        <strain evidence="1">JCM 18052</strain>
    </source>
</reference>
<keyword evidence="2" id="KW-1185">Reference proteome</keyword>
<name>A0A934R4I5_9BACT</name>
<dbReference type="RefSeq" id="WP_200350095.1">
    <property type="nucleotide sequence ID" value="NZ_BAABHZ010000005.1"/>
</dbReference>